<comment type="caution">
    <text evidence="1">The sequence shown here is derived from an EMBL/GenBank/DDBJ whole genome shotgun (WGS) entry which is preliminary data.</text>
</comment>
<gene>
    <name evidence="1" type="ORF">DAA48_21740</name>
</gene>
<dbReference type="Proteomes" id="UP000241986">
    <property type="component" value="Unassembled WGS sequence"/>
</dbReference>
<reference evidence="1 2" key="1">
    <citation type="submission" date="2018-03" db="EMBL/GenBank/DDBJ databases">
        <title>Aeromonas veronii whole genome sequencing and analysis.</title>
        <authorList>
            <person name="Xie H."/>
            <person name="Liu T."/>
            <person name="Wang K."/>
        </authorList>
    </citation>
    <scope>NUCLEOTIDE SEQUENCE [LARGE SCALE GENOMIC DNA]</scope>
    <source>
        <strain evidence="1 2">XH.VA.1</strain>
    </source>
</reference>
<dbReference type="AlphaFoldDB" id="A0A2T4MWU6"/>
<name>A0A2T4MWU6_AERVE</name>
<protein>
    <submittedName>
        <fullName evidence="1">Uncharacterized protein</fullName>
    </submittedName>
</protein>
<dbReference type="RefSeq" id="WP_107684688.1">
    <property type="nucleotide sequence ID" value="NZ_PZKL01000045.1"/>
</dbReference>
<proteinExistence type="predicted"/>
<evidence type="ECO:0000313" key="1">
    <source>
        <dbReference type="EMBL" id="PTH79063.1"/>
    </source>
</evidence>
<organism evidence="1 2">
    <name type="scientific">Aeromonas veronii</name>
    <dbReference type="NCBI Taxonomy" id="654"/>
    <lineage>
        <taxon>Bacteria</taxon>
        <taxon>Pseudomonadati</taxon>
        <taxon>Pseudomonadota</taxon>
        <taxon>Gammaproteobacteria</taxon>
        <taxon>Aeromonadales</taxon>
        <taxon>Aeromonadaceae</taxon>
        <taxon>Aeromonas</taxon>
    </lineage>
</organism>
<accession>A0A2T4MWU6</accession>
<sequence length="139" mass="15724">MSLKPDFSSKENLDRKIWWAMCDAHMSMPRKLAEADLSKPFVYDRRYGVFYVPFGCHSMAMATILAWDLGVYSYMDIDNKAIGISDFRASCSTAFSDYYLENTPGTCFKSSISKQVISGKPAGLNNQEKCFFGDIAYLD</sequence>
<evidence type="ECO:0000313" key="2">
    <source>
        <dbReference type="Proteomes" id="UP000241986"/>
    </source>
</evidence>
<dbReference type="EMBL" id="PZKL01000045">
    <property type="protein sequence ID" value="PTH79063.1"/>
    <property type="molecule type" value="Genomic_DNA"/>
</dbReference>